<proteinExistence type="predicted"/>
<comment type="caution">
    <text evidence="2">The sequence shown here is derived from an EMBL/GenBank/DDBJ whole genome shotgun (WGS) entry which is preliminary data.</text>
</comment>
<dbReference type="InterPro" id="IPR002725">
    <property type="entry name" value="YgjP-like_metallopeptidase"/>
</dbReference>
<protein>
    <recommendedName>
        <fullName evidence="1">YgjP-like metallopeptidase domain-containing protein</fullName>
    </recommendedName>
</protein>
<gene>
    <name evidence="2" type="ORF">ABH15_04825</name>
</gene>
<dbReference type="Gene3D" id="3.30.2010.10">
    <property type="entry name" value="Metalloproteases ('zincins'), catalytic domain"/>
    <property type="match status" value="1"/>
</dbReference>
<evidence type="ECO:0000313" key="2">
    <source>
        <dbReference type="EMBL" id="RXE55593.1"/>
    </source>
</evidence>
<accession>A0A498GYV2</accession>
<evidence type="ECO:0000259" key="1">
    <source>
        <dbReference type="Pfam" id="PF01863"/>
    </source>
</evidence>
<dbReference type="CDD" id="cd07344">
    <property type="entry name" value="M48_yhfN_like"/>
    <property type="match status" value="1"/>
</dbReference>
<dbReference type="OrthoDB" id="308128at2157"/>
<dbReference type="PANTHER" id="PTHR30399:SF1">
    <property type="entry name" value="UTP PYROPHOSPHATASE"/>
    <property type="match status" value="1"/>
</dbReference>
<dbReference type="AlphaFoldDB" id="A0A498GYV2"/>
<reference evidence="2 3" key="1">
    <citation type="journal article" date="2015" name="Int. J. Syst. Evol. Microbiol.">
        <title>Methanoculleus taiwanensis sp. nov., a methanogen isolated from deep marine sediment at the deformation front area near Taiwan.</title>
        <authorList>
            <person name="Weng C.Y."/>
            <person name="Chen S.C."/>
            <person name="Lai M.C."/>
            <person name="Wu S.Y."/>
            <person name="Lin S."/>
            <person name="Yang T.F."/>
            <person name="Chen P.C."/>
        </authorList>
    </citation>
    <scope>NUCLEOTIDE SEQUENCE [LARGE SCALE GENOMIC DNA]</scope>
    <source>
        <strain evidence="2 3">CYW4</strain>
    </source>
</reference>
<dbReference type="Pfam" id="PF01863">
    <property type="entry name" value="YgjP-like"/>
    <property type="match status" value="1"/>
</dbReference>
<organism evidence="2 3">
    <name type="scientific">Methanoculleus taiwanensis</name>
    <dbReference type="NCBI Taxonomy" id="1550565"/>
    <lineage>
        <taxon>Archaea</taxon>
        <taxon>Methanobacteriati</taxon>
        <taxon>Methanobacteriota</taxon>
        <taxon>Stenosarchaea group</taxon>
        <taxon>Methanomicrobia</taxon>
        <taxon>Methanomicrobiales</taxon>
        <taxon>Methanomicrobiaceae</taxon>
        <taxon>Methanoculleus</taxon>
    </lineage>
</organism>
<name>A0A498GYV2_9EURY</name>
<sequence length="233" mass="27074">MVRRSARVKWIDPAGVPVEVTVVRKPVKAARLQVRPDGTIRIVAPRSFDVEPFLMRYAGWIGERRRDLDRQAETGRGNEDRLLLNGKYYRLIEGSRFRIDEEQETIACSSPRSLKRNLTEMLKSAVTADAARHTALAEGAIGRVTVRMQRTKWGSCSSSGNLNYNLRVIALPETLREYIVVHELAHLREHNHSRAYWDLVRRHYPGYRRAEEELKRYWVLLERNRVWDGLQAA</sequence>
<dbReference type="Proteomes" id="UP000290932">
    <property type="component" value="Unassembled WGS sequence"/>
</dbReference>
<dbReference type="PANTHER" id="PTHR30399">
    <property type="entry name" value="UNCHARACTERIZED PROTEIN YGJP"/>
    <property type="match status" value="1"/>
</dbReference>
<evidence type="ECO:0000313" key="3">
    <source>
        <dbReference type="Proteomes" id="UP000290932"/>
    </source>
</evidence>
<dbReference type="EMBL" id="LHQS01000002">
    <property type="protein sequence ID" value="RXE55593.1"/>
    <property type="molecule type" value="Genomic_DNA"/>
</dbReference>
<dbReference type="InterPro" id="IPR053136">
    <property type="entry name" value="UTP_pyrophosphatase-like"/>
</dbReference>
<keyword evidence="3" id="KW-1185">Reference proteome</keyword>
<feature type="domain" description="YgjP-like metallopeptidase" evidence="1">
    <location>
        <begin position="29"/>
        <end position="216"/>
    </location>
</feature>